<dbReference type="AlphaFoldDB" id="A0A0A3IIG7"/>
<protein>
    <submittedName>
        <fullName evidence="2">Uncharacterized protein</fullName>
    </submittedName>
</protein>
<dbReference type="STRING" id="1220589.CD32_13175"/>
<accession>A0A0A3IIG7</accession>
<keyword evidence="1" id="KW-0812">Transmembrane</keyword>
<evidence type="ECO:0000313" key="3">
    <source>
        <dbReference type="Proteomes" id="UP000030437"/>
    </source>
</evidence>
<feature type="transmembrane region" description="Helical" evidence="1">
    <location>
        <begin position="7"/>
        <end position="27"/>
    </location>
</feature>
<reference evidence="2 3" key="1">
    <citation type="submission" date="2014-02" db="EMBL/GenBank/DDBJ databases">
        <title>Draft genome sequence of Lysinibacillus odysseyi NBRC 100172.</title>
        <authorList>
            <person name="Zhang F."/>
            <person name="Wang G."/>
            <person name="Zhang L."/>
        </authorList>
    </citation>
    <scope>NUCLEOTIDE SEQUENCE [LARGE SCALE GENOMIC DNA]</scope>
    <source>
        <strain evidence="2 3">NBRC 100172</strain>
    </source>
</reference>
<gene>
    <name evidence="2" type="ORF">CD32_13175</name>
</gene>
<comment type="caution">
    <text evidence="2">The sequence shown here is derived from an EMBL/GenBank/DDBJ whole genome shotgun (WGS) entry which is preliminary data.</text>
</comment>
<dbReference type="Proteomes" id="UP000030437">
    <property type="component" value="Unassembled WGS sequence"/>
</dbReference>
<keyword evidence="1" id="KW-1133">Transmembrane helix</keyword>
<dbReference type="EMBL" id="JPVP01000056">
    <property type="protein sequence ID" value="KGR84524.1"/>
    <property type="molecule type" value="Genomic_DNA"/>
</dbReference>
<sequence>MNRKRYIQVFAAIAITFMITVIGGLVVQDVGVVNQIFFPKKSAVINMEEGMQEWETLKFNDENYLIYKSIFWKKKITNYANNYGDVLLRVKDSDGNIVIDEVQVPNGKSIELEGLKRNEQYFFEIKSPPGQFLINAT</sequence>
<keyword evidence="3" id="KW-1185">Reference proteome</keyword>
<evidence type="ECO:0000256" key="1">
    <source>
        <dbReference type="SAM" id="Phobius"/>
    </source>
</evidence>
<proteinExistence type="predicted"/>
<evidence type="ECO:0000313" key="2">
    <source>
        <dbReference type="EMBL" id="KGR84524.1"/>
    </source>
</evidence>
<keyword evidence="1" id="KW-0472">Membrane</keyword>
<organism evidence="2 3">
    <name type="scientific">Lysinibacillus odysseyi 34hs-1 = NBRC 100172</name>
    <dbReference type="NCBI Taxonomy" id="1220589"/>
    <lineage>
        <taxon>Bacteria</taxon>
        <taxon>Bacillati</taxon>
        <taxon>Bacillota</taxon>
        <taxon>Bacilli</taxon>
        <taxon>Bacillales</taxon>
        <taxon>Bacillaceae</taxon>
        <taxon>Lysinibacillus</taxon>
    </lineage>
</organism>
<dbReference type="eggNOG" id="ENOG5032DIK">
    <property type="taxonomic scope" value="Bacteria"/>
</dbReference>
<name>A0A0A3IIG7_9BACI</name>